<evidence type="ECO:0000256" key="2">
    <source>
        <dbReference type="SAM" id="MobiDB-lite"/>
    </source>
</evidence>
<dbReference type="AlphaFoldDB" id="A0A7J7CPC7"/>
<keyword evidence="5" id="KW-1185">Reference proteome</keyword>
<evidence type="ECO:0000256" key="1">
    <source>
        <dbReference type="ARBA" id="ARBA00022821"/>
    </source>
</evidence>
<gene>
    <name evidence="4" type="ORF">HS088_TW15G01335</name>
</gene>
<proteinExistence type="predicted"/>
<protein>
    <recommendedName>
        <fullName evidence="3">NB-ARC domain-containing protein</fullName>
    </recommendedName>
</protein>
<evidence type="ECO:0000313" key="5">
    <source>
        <dbReference type="Proteomes" id="UP000593562"/>
    </source>
</evidence>
<comment type="caution">
    <text evidence="4">The sequence shown here is derived from an EMBL/GenBank/DDBJ whole genome shotgun (WGS) entry which is preliminary data.</text>
</comment>
<feature type="region of interest" description="Disordered" evidence="2">
    <location>
        <begin position="326"/>
        <end position="348"/>
    </location>
</feature>
<dbReference type="GO" id="GO:0043531">
    <property type="term" value="F:ADP binding"/>
    <property type="evidence" value="ECO:0007669"/>
    <property type="project" value="InterPro"/>
</dbReference>
<feature type="compositionally biased region" description="Low complexity" evidence="2">
    <location>
        <begin position="329"/>
        <end position="348"/>
    </location>
</feature>
<dbReference type="InParanoid" id="A0A7J7CPC7"/>
<evidence type="ECO:0000259" key="3">
    <source>
        <dbReference type="Pfam" id="PF00931"/>
    </source>
</evidence>
<sequence length="348" mass="39385">MTTEQQNGNGGDEGEEPLYKKFLDQKYPSTPAQENSGRHGSNLDILKRLRKSSPDPSHQNCNGRDSTGDQAIQGTLLNNQAASIGRVDRKVSSRKAAGDESKAHGFDYEILWLERQLLKPEINKDQIKAFGIVGIAGVGKTRLCQEIFDSPEVKKQFLPRIWVSMAWKPGEDDNPKVAFLERILGCLGVVINDIPGDEKIAVLEYTLHLELIGKRYLIVLDDVREEDKFREKLENCYGFPKGVEGAVLVTSRSEGLAKEMVGEENLHRVLPLSDMNHCWGIYKDMVEIDKTPRLPDSDELKEELLRKCNGLPLAAKLMGQIKFRELRQRQQQQQQQRQEQQQQPPVNG</sequence>
<feature type="compositionally biased region" description="Polar residues" evidence="2">
    <location>
        <begin position="54"/>
        <end position="70"/>
    </location>
</feature>
<keyword evidence="1" id="KW-0611">Plant defense</keyword>
<feature type="compositionally biased region" description="Polar residues" evidence="2">
    <location>
        <begin position="27"/>
        <end position="39"/>
    </location>
</feature>
<dbReference type="PRINTS" id="PR00364">
    <property type="entry name" value="DISEASERSIST"/>
</dbReference>
<dbReference type="GO" id="GO:0006952">
    <property type="term" value="P:defense response"/>
    <property type="evidence" value="ECO:0007669"/>
    <property type="project" value="UniProtKB-KW"/>
</dbReference>
<dbReference type="Pfam" id="PF00931">
    <property type="entry name" value="NB-ARC"/>
    <property type="match status" value="1"/>
</dbReference>
<dbReference type="PANTHER" id="PTHR36766:SF41">
    <property type="entry name" value="AAA+ ATPASE DOMAIN-CONTAINING PROTEIN"/>
    <property type="match status" value="1"/>
</dbReference>
<reference evidence="4 5" key="1">
    <citation type="journal article" date="2020" name="Nat. Commun.">
        <title>Genome of Tripterygium wilfordii and identification of cytochrome P450 involved in triptolide biosynthesis.</title>
        <authorList>
            <person name="Tu L."/>
            <person name="Su P."/>
            <person name="Zhang Z."/>
            <person name="Gao L."/>
            <person name="Wang J."/>
            <person name="Hu T."/>
            <person name="Zhou J."/>
            <person name="Zhang Y."/>
            <person name="Zhao Y."/>
            <person name="Liu Y."/>
            <person name="Song Y."/>
            <person name="Tong Y."/>
            <person name="Lu Y."/>
            <person name="Yang J."/>
            <person name="Xu C."/>
            <person name="Jia M."/>
            <person name="Peters R.J."/>
            <person name="Huang L."/>
            <person name="Gao W."/>
        </authorList>
    </citation>
    <scope>NUCLEOTIDE SEQUENCE [LARGE SCALE GENOMIC DNA]</scope>
    <source>
        <strain evidence="5">cv. XIE 37</strain>
        <tissue evidence="4">Leaf</tissue>
    </source>
</reference>
<name>A0A7J7CPC7_TRIWF</name>
<dbReference type="InterPro" id="IPR027417">
    <property type="entry name" value="P-loop_NTPase"/>
</dbReference>
<feature type="domain" description="NB-ARC" evidence="3">
    <location>
        <begin position="123"/>
        <end position="286"/>
    </location>
</feature>
<dbReference type="Gene3D" id="3.40.50.300">
    <property type="entry name" value="P-loop containing nucleotide triphosphate hydrolases"/>
    <property type="match status" value="1"/>
</dbReference>
<organism evidence="4 5">
    <name type="scientific">Tripterygium wilfordii</name>
    <name type="common">Thunder God vine</name>
    <dbReference type="NCBI Taxonomy" id="458696"/>
    <lineage>
        <taxon>Eukaryota</taxon>
        <taxon>Viridiplantae</taxon>
        <taxon>Streptophyta</taxon>
        <taxon>Embryophyta</taxon>
        <taxon>Tracheophyta</taxon>
        <taxon>Spermatophyta</taxon>
        <taxon>Magnoliopsida</taxon>
        <taxon>eudicotyledons</taxon>
        <taxon>Gunneridae</taxon>
        <taxon>Pentapetalae</taxon>
        <taxon>rosids</taxon>
        <taxon>fabids</taxon>
        <taxon>Celastrales</taxon>
        <taxon>Celastraceae</taxon>
        <taxon>Tripterygium</taxon>
    </lineage>
</organism>
<dbReference type="EMBL" id="JAAARO010000015">
    <property type="protein sequence ID" value="KAF5735819.1"/>
    <property type="molecule type" value="Genomic_DNA"/>
</dbReference>
<dbReference type="InterPro" id="IPR002182">
    <property type="entry name" value="NB-ARC"/>
</dbReference>
<accession>A0A7J7CPC7</accession>
<dbReference type="SUPFAM" id="SSF52540">
    <property type="entry name" value="P-loop containing nucleoside triphosphate hydrolases"/>
    <property type="match status" value="1"/>
</dbReference>
<dbReference type="PANTHER" id="PTHR36766">
    <property type="entry name" value="PLANT BROAD-SPECTRUM MILDEW RESISTANCE PROTEIN RPW8"/>
    <property type="match status" value="1"/>
</dbReference>
<evidence type="ECO:0000313" key="4">
    <source>
        <dbReference type="EMBL" id="KAF5735819.1"/>
    </source>
</evidence>
<dbReference type="OrthoDB" id="1900634at2759"/>
<dbReference type="Proteomes" id="UP000593562">
    <property type="component" value="Unassembled WGS sequence"/>
</dbReference>
<feature type="region of interest" description="Disordered" evidence="2">
    <location>
        <begin position="1"/>
        <end position="70"/>
    </location>
</feature>